<evidence type="ECO:0000256" key="1">
    <source>
        <dbReference type="SAM" id="MobiDB-lite"/>
    </source>
</evidence>
<gene>
    <name evidence="2" type="ORF">WJX72_009665</name>
</gene>
<evidence type="ECO:0000313" key="3">
    <source>
        <dbReference type="Proteomes" id="UP001489004"/>
    </source>
</evidence>
<feature type="compositionally biased region" description="Low complexity" evidence="1">
    <location>
        <begin position="311"/>
        <end position="320"/>
    </location>
</feature>
<dbReference type="NCBIfam" id="TIGR00082">
    <property type="entry name" value="rbfA"/>
    <property type="match status" value="1"/>
</dbReference>
<dbReference type="PANTHER" id="PTHR33515:SF1">
    <property type="entry name" value="RIBOSOME-BINDING FACTOR A, CHLOROPLASTIC-RELATED"/>
    <property type="match status" value="1"/>
</dbReference>
<organism evidence="2 3">
    <name type="scientific">[Myrmecia] bisecta</name>
    <dbReference type="NCBI Taxonomy" id="41462"/>
    <lineage>
        <taxon>Eukaryota</taxon>
        <taxon>Viridiplantae</taxon>
        <taxon>Chlorophyta</taxon>
        <taxon>core chlorophytes</taxon>
        <taxon>Trebouxiophyceae</taxon>
        <taxon>Trebouxiales</taxon>
        <taxon>Trebouxiaceae</taxon>
        <taxon>Myrmecia</taxon>
    </lineage>
</organism>
<dbReference type="PANTHER" id="PTHR33515">
    <property type="entry name" value="RIBOSOME-BINDING FACTOR A, CHLOROPLASTIC-RELATED"/>
    <property type="match status" value="1"/>
</dbReference>
<dbReference type="InterPro" id="IPR023799">
    <property type="entry name" value="RbfA_dom_sf"/>
</dbReference>
<dbReference type="GO" id="GO:0006364">
    <property type="term" value="P:rRNA processing"/>
    <property type="evidence" value="ECO:0007669"/>
    <property type="project" value="InterPro"/>
</dbReference>
<keyword evidence="3" id="KW-1185">Reference proteome</keyword>
<dbReference type="Proteomes" id="UP001489004">
    <property type="component" value="Unassembled WGS sequence"/>
</dbReference>
<accession>A0AAW1QAZ4</accession>
<sequence>MPSGMQSLLLARLGAQTCCRGALAVGKHRCSLRPPHAALIAGATQGRQLQRKQGRRGLSMVCMAAPRRVARVAKQLGREVGNLLLTDQVLQQAVCPEKRVGMDSTLSAIASVSDVELSGDLQVAKVYISIYSDEQGKVTAMRGLSRLEGYVRKKIAGAMELRTVPEVRFIQDESIQRSEQVLALLDQIRAGTAHPPPIALPAMDDFDFDWDEEDDQAKSAASGSAPQSTDGFLNLDSARESNTGSDLDRDTEEDEDESDDEVPHAANAGPQISRSMVADGTDFLDFGEEEGPPVYMTAQPSGGRRKPRAQSSGKRAAGKAAGKRRLSKR</sequence>
<dbReference type="InterPro" id="IPR020053">
    <property type="entry name" value="Ribosome-bd_factorA_CS"/>
</dbReference>
<evidence type="ECO:0000313" key="2">
    <source>
        <dbReference type="EMBL" id="KAK9818255.1"/>
    </source>
</evidence>
<feature type="compositionally biased region" description="Polar residues" evidence="1">
    <location>
        <begin position="219"/>
        <end position="231"/>
    </location>
</feature>
<dbReference type="PROSITE" id="PS01319">
    <property type="entry name" value="RBFA"/>
    <property type="match status" value="1"/>
</dbReference>
<proteinExistence type="inferred from homology"/>
<dbReference type="HAMAP" id="MF_00003">
    <property type="entry name" value="RbfA"/>
    <property type="match status" value="1"/>
</dbReference>
<feature type="region of interest" description="Disordered" evidence="1">
    <location>
        <begin position="213"/>
        <end position="329"/>
    </location>
</feature>
<dbReference type="InterPro" id="IPR015946">
    <property type="entry name" value="KH_dom-like_a/b"/>
</dbReference>
<dbReference type="GO" id="GO:0043024">
    <property type="term" value="F:ribosomal small subunit binding"/>
    <property type="evidence" value="ECO:0007669"/>
    <property type="project" value="TreeGrafter"/>
</dbReference>
<comment type="caution">
    <text evidence="2">The sequence shown here is derived from an EMBL/GenBank/DDBJ whole genome shotgun (WGS) entry which is preliminary data.</text>
</comment>
<dbReference type="SUPFAM" id="SSF89919">
    <property type="entry name" value="Ribosome-binding factor A, RbfA"/>
    <property type="match status" value="1"/>
</dbReference>
<dbReference type="Pfam" id="PF02033">
    <property type="entry name" value="RBFA"/>
    <property type="match status" value="1"/>
</dbReference>
<feature type="compositionally biased region" description="Acidic residues" evidence="1">
    <location>
        <begin position="249"/>
        <end position="260"/>
    </location>
</feature>
<evidence type="ECO:0008006" key="4">
    <source>
        <dbReference type="Google" id="ProtNLM"/>
    </source>
</evidence>
<dbReference type="EMBL" id="JALJOR010000004">
    <property type="protein sequence ID" value="KAK9818255.1"/>
    <property type="molecule type" value="Genomic_DNA"/>
</dbReference>
<protein>
    <recommendedName>
        <fullName evidence="4">Ribosome-binding factor A</fullName>
    </recommendedName>
</protein>
<dbReference type="InterPro" id="IPR000238">
    <property type="entry name" value="RbfA"/>
</dbReference>
<reference evidence="2 3" key="1">
    <citation type="journal article" date="2024" name="Nat. Commun.">
        <title>Phylogenomics reveals the evolutionary origins of lichenization in chlorophyte algae.</title>
        <authorList>
            <person name="Puginier C."/>
            <person name="Libourel C."/>
            <person name="Otte J."/>
            <person name="Skaloud P."/>
            <person name="Haon M."/>
            <person name="Grisel S."/>
            <person name="Petersen M."/>
            <person name="Berrin J.G."/>
            <person name="Delaux P.M."/>
            <person name="Dal Grande F."/>
            <person name="Keller J."/>
        </authorList>
    </citation>
    <scope>NUCLEOTIDE SEQUENCE [LARGE SCALE GENOMIC DNA]</scope>
    <source>
        <strain evidence="2 3">SAG 2043</strain>
    </source>
</reference>
<dbReference type="AlphaFoldDB" id="A0AAW1QAZ4"/>
<name>A0AAW1QAZ4_9CHLO</name>
<dbReference type="Gene3D" id="3.30.300.20">
    <property type="match status" value="1"/>
</dbReference>